<gene>
    <name evidence="2" type="ORF">M441DRAFT_366032</name>
</gene>
<protein>
    <submittedName>
        <fullName evidence="2">Uncharacterized protein</fullName>
    </submittedName>
</protein>
<evidence type="ECO:0000313" key="2">
    <source>
        <dbReference type="EMBL" id="PTB43107.1"/>
    </source>
</evidence>
<evidence type="ECO:0000256" key="1">
    <source>
        <dbReference type="SAM" id="MobiDB-lite"/>
    </source>
</evidence>
<proteinExistence type="predicted"/>
<name>A0A2T3ZE72_TRIA4</name>
<dbReference type="AlphaFoldDB" id="A0A2T3ZE72"/>
<evidence type="ECO:0000313" key="3">
    <source>
        <dbReference type="Proteomes" id="UP000240493"/>
    </source>
</evidence>
<dbReference type="EMBL" id="KZ679259">
    <property type="protein sequence ID" value="PTB43107.1"/>
    <property type="molecule type" value="Genomic_DNA"/>
</dbReference>
<reference evidence="2 3" key="1">
    <citation type="submission" date="2016-07" db="EMBL/GenBank/DDBJ databases">
        <title>Multiple horizontal gene transfer events from other fungi enriched the ability of initially mycotrophic Trichoderma (Ascomycota) to feed on dead plant biomass.</title>
        <authorList>
            <consortium name="DOE Joint Genome Institute"/>
            <person name="Aerts A."/>
            <person name="Atanasova L."/>
            <person name="Chenthamara K."/>
            <person name="Zhang J."/>
            <person name="Grujic M."/>
            <person name="Henrissat B."/>
            <person name="Kuo A."/>
            <person name="Salamov A."/>
            <person name="Lipzen A."/>
            <person name="Labutti K."/>
            <person name="Barry K."/>
            <person name="Miao Y."/>
            <person name="Rahimi M.J."/>
            <person name="Shen Q."/>
            <person name="Grigoriev I.V."/>
            <person name="Kubicek C.P."/>
            <person name="Druzhinina I.S."/>
        </authorList>
    </citation>
    <scope>NUCLEOTIDE SEQUENCE [LARGE SCALE GENOMIC DNA]</scope>
    <source>
        <strain evidence="2 3">CBS 433.97</strain>
    </source>
</reference>
<sequence>MSAVPWPPMATCCSHVGHSRPSICSPQAAPLRCLTSQQGQIKPGAFLACQNNDVSKRKRDKVCQARPRQRQQRLMPTCHVVICHQLTALRPHHMYVGTHRQQNLEPKLANRASRFRRKKIPPCILGLSAFDFLNPLTSRRHRVQKKTSWPCAGPPAAHSHLLG</sequence>
<dbReference type="Proteomes" id="UP000240493">
    <property type="component" value="Unassembled WGS sequence"/>
</dbReference>
<accession>A0A2T3ZE72</accession>
<organism evidence="2 3">
    <name type="scientific">Trichoderma asperellum (strain ATCC 204424 / CBS 433.97 / NBRC 101777)</name>
    <dbReference type="NCBI Taxonomy" id="1042311"/>
    <lineage>
        <taxon>Eukaryota</taxon>
        <taxon>Fungi</taxon>
        <taxon>Dikarya</taxon>
        <taxon>Ascomycota</taxon>
        <taxon>Pezizomycotina</taxon>
        <taxon>Sordariomycetes</taxon>
        <taxon>Hypocreomycetidae</taxon>
        <taxon>Hypocreales</taxon>
        <taxon>Hypocreaceae</taxon>
        <taxon>Trichoderma</taxon>
    </lineage>
</organism>
<feature type="region of interest" description="Disordered" evidence="1">
    <location>
        <begin position="144"/>
        <end position="163"/>
    </location>
</feature>
<keyword evidence="3" id="KW-1185">Reference proteome</keyword>